<name>A0AA97AVE5_LEPBY</name>
<evidence type="ECO:0008006" key="2">
    <source>
        <dbReference type="Google" id="ProtNLM"/>
    </source>
</evidence>
<reference evidence="1" key="1">
    <citation type="journal article" date="2023" name="Plants (Basel)">
        <title>Genomic Analysis of Leptolyngbya boryana CZ1 Reveals Efficient Carbon Fixation Modules.</title>
        <authorList>
            <person name="Bai X."/>
            <person name="Wang H."/>
            <person name="Cheng W."/>
            <person name="Wang J."/>
            <person name="Ma M."/>
            <person name="Hu H."/>
            <person name="Song Z."/>
            <person name="Ma H."/>
            <person name="Fan Y."/>
            <person name="Du C."/>
            <person name="Xu J."/>
        </authorList>
    </citation>
    <scope>NUCLEOTIDE SEQUENCE</scope>
    <source>
        <strain evidence="1">CZ1</strain>
    </source>
</reference>
<dbReference type="RefSeq" id="WP_316428066.1">
    <property type="nucleotide sequence ID" value="NZ_CP130144.1"/>
</dbReference>
<dbReference type="EMBL" id="CP130144">
    <property type="protein sequence ID" value="WNZ47365.1"/>
    <property type="molecule type" value="Genomic_DNA"/>
</dbReference>
<reference evidence="1" key="2">
    <citation type="submission" date="2023-07" db="EMBL/GenBank/DDBJ databases">
        <authorList>
            <person name="Bai X.-H."/>
            <person name="Wang H.-H."/>
            <person name="Wang J."/>
            <person name="Ma M.-Y."/>
            <person name="Hu H.-H."/>
            <person name="Song Z.-L."/>
            <person name="Ma H.-G."/>
            <person name="Fan Y."/>
            <person name="Du C.-Y."/>
            <person name="Xu J.-C."/>
        </authorList>
    </citation>
    <scope>NUCLEOTIDE SEQUENCE</scope>
    <source>
        <strain evidence="1">CZ1</strain>
    </source>
</reference>
<accession>A0AA97AVE5</accession>
<gene>
    <name evidence="1" type="ORF">Q2T42_05895</name>
</gene>
<organism evidence="1">
    <name type="scientific">Leptolyngbya boryana CZ1</name>
    <dbReference type="NCBI Taxonomy" id="3060204"/>
    <lineage>
        <taxon>Bacteria</taxon>
        <taxon>Bacillati</taxon>
        <taxon>Cyanobacteriota</taxon>
        <taxon>Cyanophyceae</taxon>
        <taxon>Leptolyngbyales</taxon>
        <taxon>Leptolyngbyaceae</taxon>
        <taxon>Leptolyngbya group</taxon>
        <taxon>Leptolyngbya</taxon>
    </lineage>
</organism>
<evidence type="ECO:0000313" key="1">
    <source>
        <dbReference type="EMBL" id="WNZ47365.1"/>
    </source>
</evidence>
<protein>
    <recommendedName>
        <fullName evidence="2">Ribbon-helix-helix protein CopG domain-containing protein</fullName>
    </recommendedName>
</protein>
<sequence>MPKKGQKKIRGQPEIYDEVKGQVSLSMTRTGVRGLDELAVTLGLSRSEFVEQVGRRFITVLSLEDRETIRQALRQLITVTQDELLGQNLFEGRKPERDRATVLHQQMTQWQHLLSKLGE</sequence>
<proteinExistence type="predicted"/>
<dbReference type="AlphaFoldDB" id="A0AA97AVE5"/>